<dbReference type="Proteomes" id="UP000199039">
    <property type="component" value="Unassembled WGS sequence"/>
</dbReference>
<keyword evidence="7" id="KW-1185">Reference proteome</keyword>
<dbReference type="PANTHER" id="PTHR38011">
    <property type="entry name" value="DIHYDROFOLATE REDUCTASE FAMILY PROTEIN (AFU_ORTHOLOGUE AFUA_8G06820)"/>
    <property type="match status" value="1"/>
</dbReference>
<dbReference type="PANTHER" id="PTHR38011:SF7">
    <property type="entry name" value="2,5-DIAMINO-6-RIBOSYLAMINO-4(3H)-PYRIMIDINONE 5'-PHOSPHATE REDUCTASE"/>
    <property type="match status" value="1"/>
</dbReference>
<dbReference type="Pfam" id="PF01872">
    <property type="entry name" value="RibD_C"/>
    <property type="match status" value="1"/>
</dbReference>
<feature type="region of interest" description="Disordered" evidence="4">
    <location>
        <begin position="1"/>
        <end position="29"/>
    </location>
</feature>
<feature type="domain" description="Bacterial bifunctional deaminase-reductase C-terminal" evidence="5">
    <location>
        <begin position="66"/>
        <end position="169"/>
    </location>
</feature>
<organism evidence="6 7">
    <name type="scientific">Sanguibacter gelidistatuariae</name>
    <dbReference type="NCBI Taxonomy" id="1814289"/>
    <lineage>
        <taxon>Bacteria</taxon>
        <taxon>Bacillati</taxon>
        <taxon>Actinomycetota</taxon>
        <taxon>Actinomycetes</taxon>
        <taxon>Micrococcales</taxon>
        <taxon>Sanguibacteraceae</taxon>
        <taxon>Sanguibacter</taxon>
    </lineage>
</organism>
<dbReference type="InterPro" id="IPR002734">
    <property type="entry name" value="RibDG_C"/>
</dbReference>
<evidence type="ECO:0000256" key="1">
    <source>
        <dbReference type="ARBA" id="ARBA00005104"/>
    </source>
</evidence>
<keyword evidence="2" id="KW-0521">NADP</keyword>
<evidence type="ECO:0000313" key="7">
    <source>
        <dbReference type="Proteomes" id="UP000199039"/>
    </source>
</evidence>
<evidence type="ECO:0000256" key="2">
    <source>
        <dbReference type="ARBA" id="ARBA00022857"/>
    </source>
</evidence>
<evidence type="ECO:0000259" key="5">
    <source>
        <dbReference type="Pfam" id="PF01872"/>
    </source>
</evidence>
<dbReference type="Gene3D" id="3.40.430.10">
    <property type="entry name" value="Dihydrofolate Reductase, subunit A"/>
    <property type="match status" value="1"/>
</dbReference>
<name>A0A1G6Y753_9MICO</name>
<proteinExistence type="predicted"/>
<dbReference type="EMBL" id="FMYH01000017">
    <property type="protein sequence ID" value="SDD86324.1"/>
    <property type="molecule type" value="Genomic_DNA"/>
</dbReference>
<dbReference type="GO" id="GO:0009231">
    <property type="term" value="P:riboflavin biosynthetic process"/>
    <property type="evidence" value="ECO:0007669"/>
    <property type="project" value="InterPro"/>
</dbReference>
<protein>
    <submittedName>
        <fullName evidence="6">RibD C-terminal domain-containing protein</fullName>
    </submittedName>
</protein>
<gene>
    <name evidence="6" type="ORF">SAMN05216410_0288</name>
</gene>
<dbReference type="SUPFAM" id="SSF53597">
    <property type="entry name" value="Dihydrofolate reductase-like"/>
    <property type="match status" value="1"/>
</dbReference>
<dbReference type="STRING" id="1814289.SAMN05216410_0288"/>
<dbReference type="InterPro" id="IPR024072">
    <property type="entry name" value="DHFR-like_dom_sf"/>
</dbReference>
<dbReference type="AlphaFoldDB" id="A0A1G6Y753"/>
<accession>A0A1G6Y753</accession>
<reference evidence="6 7" key="1">
    <citation type="submission" date="2016-09" db="EMBL/GenBank/DDBJ databases">
        <authorList>
            <person name="Capua I."/>
            <person name="De Benedictis P."/>
            <person name="Joannis T."/>
            <person name="Lombin L.H."/>
            <person name="Cattoli G."/>
        </authorList>
    </citation>
    <scope>NUCLEOTIDE SEQUENCE [LARGE SCALE GENOMIC DNA]</scope>
    <source>
        <strain evidence="6 7">ISLP-3</strain>
    </source>
</reference>
<evidence type="ECO:0000313" key="6">
    <source>
        <dbReference type="EMBL" id="SDD86324.1"/>
    </source>
</evidence>
<dbReference type="InterPro" id="IPR050765">
    <property type="entry name" value="Riboflavin_Biosynth_HTPR"/>
</dbReference>
<evidence type="ECO:0000256" key="4">
    <source>
        <dbReference type="SAM" id="MobiDB-lite"/>
    </source>
</evidence>
<comment type="pathway">
    <text evidence="1">Cofactor biosynthesis; riboflavin biosynthesis.</text>
</comment>
<evidence type="ECO:0000256" key="3">
    <source>
        <dbReference type="ARBA" id="ARBA00023002"/>
    </source>
</evidence>
<sequence length="191" mass="21044">HRTRISQRRSLPTTHAAGRRRAAPPTATLMSPIDPRGELAWSASTFGYGGVQAHFLEVLTDQASNAYKDYLRRNRVSYIIAGTEQIDYVVMLSKLHNLGIKRLMVGGGGVINWSFLQNGLVDEVSMVLSPIANGDPNAPRFFTAREPYSSVNPVAFQLASVEDLGDSVVWLRYTVQPNQQQTSVTVERGAI</sequence>
<keyword evidence="3" id="KW-0560">Oxidoreductase</keyword>
<feature type="non-terminal residue" evidence="6">
    <location>
        <position position="1"/>
    </location>
</feature>
<dbReference type="GO" id="GO:0008703">
    <property type="term" value="F:5-amino-6-(5-phosphoribosylamino)uracil reductase activity"/>
    <property type="evidence" value="ECO:0007669"/>
    <property type="project" value="InterPro"/>
</dbReference>